<evidence type="ECO:0000256" key="1">
    <source>
        <dbReference type="SAM" id="Phobius"/>
    </source>
</evidence>
<dbReference type="Pfam" id="PF10317">
    <property type="entry name" value="7TM_GPCR_Srd"/>
    <property type="match status" value="1"/>
</dbReference>
<name>A0A914WI32_9BILA</name>
<keyword evidence="2" id="KW-1185">Reference proteome</keyword>
<feature type="transmembrane region" description="Helical" evidence="1">
    <location>
        <begin position="29"/>
        <end position="49"/>
    </location>
</feature>
<feature type="transmembrane region" description="Helical" evidence="1">
    <location>
        <begin position="98"/>
        <end position="117"/>
    </location>
</feature>
<feature type="transmembrane region" description="Helical" evidence="1">
    <location>
        <begin position="55"/>
        <end position="78"/>
    </location>
</feature>
<proteinExistence type="predicted"/>
<reference evidence="3" key="1">
    <citation type="submission" date="2022-11" db="UniProtKB">
        <authorList>
            <consortium name="WormBaseParasite"/>
        </authorList>
    </citation>
    <scope>IDENTIFICATION</scope>
</reference>
<dbReference type="SUPFAM" id="SSF81321">
    <property type="entry name" value="Family A G protein-coupled receptor-like"/>
    <property type="match status" value="1"/>
</dbReference>
<evidence type="ECO:0000313" key="2">
    <source>
        <dbReference type="Proteomes" id="UP000887566"/>
    </source>
</evidence>
<evidence type="ECO:0000313" key="3">
    <source>
        <dbReference type="WBParaSite" id="PSAMB.scaffold3969size16205.g23059.t1"/>
    </source>
</evidence>
<keyword evidence="1" id="KW-0472">Membrane</keyword>
<accession>A0A914WI32</accession>
<dbReference type="WBParaSite" id="PSAMB.scaffold3969size16205.g23059.t1">
    <property type="protein sequence ID" value="PSAMB.scaffold3969size16205.g23059.t1"/>
    <property type="gene ID" value="PSAMB.scaffold3969size16205.g23059"/>
</dbReference>
<dbReference type="AlphaFoldDB" id="A0A914WI32"/>
<feature type="transmembrane region" description="Helical" evidence="1">
    <location>
        <begin position="137"/>
        <end position="157"/>
    </location>
</feature>
<dbReference type="InterPro" id="IPR019421">
    <property type="entry name" value="7TM_GPCR_serpentine_rcpt_Srd"/>
</dbReference>
<dbReference type="Proteomes" id="UP000887566">
    <property type="component" value="Unplaced"/>
</dbReference>
<sequence length="198" mass="22298">MSNNSTPVLTEEDLASGFFVDDKWYPIGLIWLPSVVLGLPANALVIILGKWCEPLYQYGVYASYGLSVLLSVLLFIHLYRSFRKVHVNGQRRRLRDEVAILAGIILQILVPLTLTVPSKGKSILRAIGINLQVDKDIFQAIYNYNPLCDAIFVFIFVKPYRRAFLRLAHLGVRESTIINLPGFRTNRIAVQVISSGHT</sequence>
<protein>
    <submittedName>
        <fullName evidence="3">Uncharacterized protein</fullName>
    </submittedName>
</protein>
<keyword evidence="1" id="KW-0812">Transmembrane</keyword>
<keyword evidence="1" id="KW-1133">Transmembrane helix</keyword>
<organism evidence="2 3">
    <name type="scientific">Plectus sambesii</name>
    <dbReference type="NCBI Taxonomy" id="2011161"/>
    <lineage>
        <taxon>Eukaryota</taxon>
        <taxon>Metazoa</taxon>
        <taxon>Ecdysozoa</taxon>
        <taxon>Nematoda</taxon>
        <taxon>Chromadorea</taxon>
        <taxon>Plectida</taxon>
        <taxon>Plectina</taxon>
        <taxon>Plectoidea</taxon>
        <taxon>Plectidae</taxon>
        <taxon>Plectus</taxon>
    </lineage>
</organism>